<dbReference type="CDD" id="cd03214">
    <property type="entry name" value="ABC_Iron-Siderophores_B12_Hemin"/>
    <property type="match status" value="1"/>
</dbReference>
<protein>
    <submittedName>
        <fullName evidence="7">ABC transporter ATP-binding protein</fullName>
    </submittedName>
</protein>
<keyword evidence="4" id="KW-1278">Translocase</keyword>
<dbReference type="PROSITE" id="PS50893">
    <property type="entry name" value="ABC_TRANSPORTER_2"/>
    <property type="match status" value="1"/>
</dbReference>
<gene>
    <name evidence="7" type="ORF">ENJ40_02625</name>
</gene>
<dbReference type="AlphaFoldDB" id="A0A7C3GJW5"/>
<evidence type="ECO:0000313" key="7">
    <source>
        <dbReference type="EMBL" id="HFC97341.1"/>
    </source>
</evidence>
<dbReference type="GO" id="GO:0005524">
    <property type="term" value="F:ATP binding"/>
    <property type="evidence" value="ECO:0007669"/>
    <property type="project" value="UniProtKB-KW"/>
</dbReference>
<dbReference type="SUPFAM" id="SSF52540">
    <property type="entry name" value="P-loop containing nucleoside triphosphate hydrolases"/>
    <property type="match status" value="1"/>
</dbReference>
<comment type="function">
    <text evidence="5">Part of the ABC transporter complex HmuTUV involved in hemin import. Responsible for energy coupling to the transport system.</text>
</comment>
<dbReference type="InterPro" id="IPR027417">
    <property type="entry name" value="P-loop_NTPase"/>
</dbReference>
<dbReference type="EMBL" id="DRMH01000025">
    <property type="protein sequence ID" value="HFC97341.1"/>
    <property type="molecule type" value="Genomic_DNA"/>
</dbReference>
<keyword evidence="1" id="KW-0813">Transport</keyword>
<dbReference type="InterPro" id="IPR017871">
    <property type="entry name" value="ABC_transporter-like_CS"/>
</dbReference>
<dbReference type="InterPro" id="IPR003593">
    <property type="entry name" value="AAA+_ATPase"/>
</dbReference>
<organism evidence="7">
    <name type="scientific">Thermosulfurimonas dismutans</name>
    <dbReference type="NCBI Taxonomy" id="999894"/>
    <lineage>
        <taxon>Bacteria</taxon>
        <taxon>Pseudomonadati</taxon>
        <taxon>Thermodesulfobacteriota</taxon>
        <taxon>Thermodesulfobacteria</taxon>
        <taxon>Thermodesulfobacteriales</taxon>
        <taxon>Thermodesulfobacteriaceae</taxon>
        <taxon>Thermosulfurimonas</taxon>
    </lineage>
</organism>
<evidence type="ECO:0000256" key="4">
    <source>
        <dbReference type="ARBA" id="ARBA00022967"/>
    </source>
</evidence>
<dbReference type="SMART" id="SM00382">
    <property type="entry name" value="AAA"/>
    <property type="match status" value="1"/>
</dbReference>
<evidence type="ECO:0000256" key="3">
    <source>
        <dbReference type="ARBA" id="ARBA00022840"/>
    </source>
</evidence>
<evidence type="ECO:0000256" key="5">
    <source>
        <dbReference type="ARBA" id="ARBA00037066"/>
    </source>
</evidence>
<dbReference type="FunFam" id="3.40.50.300:FF:000134">
    <property type="entry name" value="Iron-enterobactin ABC transporter ATP-binding protein"/>
    <property type="match status" value="1"/>
</dbReference>
<comment type="caution">
    <text evidence="7">The sequence shown here is derived from an EMBL/GenBank/DDBJ whole genome shotgun (WGS) entry which is preliminary data.</text>
</comment>
<dbReference type="InterPro" id="IPR003439">
    <property type="entry name" value="ABC_transporter-like_ATP-bd"/>
</dbReference>
<dbReference type="Proteomes" id="UP000886043">
    <property type="component" value="Unassembled WGS sequence"/>
</dbReference>
<evidence type="ECO:0000256" key="1">
    <source>
        <dbReference type="ARBA" id="ARBA00022448"/>
    </source>
</evidence>
<dbReference type="Pfam" id="PF00005">
    <property type="entry name" value="ABC_tran"/>
    <property type="match status" value="1"/>
</dbReference>
<reference evidence="7" key="1">
    <citation type="journal article" date="2020" name="mSystems">
        <title>Genome- and Community-Level Interaction Insights into Carbon Utilization and Element Cycling Functions of Hydrothermarchaeota in Hydrothermal Sediment.</title>
        <authorList>
            <person name="Zhou Z."/>
            <person name="Liu Y."/>
            <person name="Xu W."/>
            <person name="Pan J."/>
            <person name="Luo Z.H."/>
            <person name="Li M."/>
        </authorList>
    </citation>
    <scope>NUCLEOTIDE SEQUENCE [LARGE SCALE GENOMIC DNA]</scope>
    <source>
        <strain evidence="7">HyVt-483</strain>
    </source>
</reference>
<keyword evidence="3 7" id="KW-0067">ATP-binding</keyword>
<dbReference type="PANTHER" id="PTHR42794">
    <property type="entry name" value="HEMIN IMPORT ATP-BINDING PROTEIN HMUV"/>
    <property type="match status" value="1"/>
</dbReference>
<accession>A0A7C3GJW5</accession>
<proteinExistence type="predicted"/>
<dbReference type="PROSITE" id="PS00211">
    <property type="entry name" value="ABC_TRANSPORTER_1"/>
    <property type="match status" value="1"/>
</dbReference>
<dbReference type="PANTHER" id="PTHR42794:SF1">
    <property type="entry name" value="HEMIN IMPORT ATP-BINDING PROTEIN HMUV"/>
    <property type="match status" value="1"/>
</dbReference>
<dbReference type="Gene3D" id="3.40.50.300">
    <property type="entry name" value="P-loop containing nucleotide triphosphate hydrolases"/>
    <property type="match status" value="1"/>
</dbReference>
<name>A0A7C3GJW5_9BACT</name>
<sequence>MLEIRHLSYGEILREVNLRLRKGELVVLLGPNGAGKTTLLRCILGSCSPSRGEILFAGRPLATFSLREKARLLAYIPQSYQPVFPYTVLEFVLLGRTPYLGFLSSPGKGDRIRAREILRKLGLESLEGRRMTELSGGERQRVLLARALLQEARILLLDEPTANLDLQHQVKIMTLIRQMTRERGLTVMATLHDPNLALSFADRVLLLKEGRLLGEINPGNPVEIRNHLEELYQVPLEVVSFNGRTLVFPARIFISEGNKLLERGNGDEVHKDRSHILGQLCADFGESRRKSQGIWS</sequence>
<feature type="domain" description="ABC transporter" evidence="6">
    <location>
        <begin position="2"/>
        <end position="234"/>
    </location>
</feature>
<evidence type="ECO:0000256" key="2">
    <source>
        <dbReference type="ARBA" id="ARBA00022741"/>
    </source>
</evidence>
<dbReference type="GO" id="GO:0016887">
    <property type="term" value="F:ATP hydrolysis activity"/>
    <property type="evidence" value="ECO:0007669"/>
    <property type="project" value="InterPro"/>
</dbReference>
<keyword evidence="2" id="KW-0547">Nucleotide-binding</keyword>
<evidence type="ECO:0000259" key="6">
    <source>
        <dbReference type="PROSITE" id="PS50893"/>
    </source>
</evidence>